<evidence type="ECO:0000313" key="2">
    <source>
        <dbReference type="Proteomes" id="UP000627292"/>
    </source>
</evidence>
<dbReference type="AlphaFoldDB" id="A0A917J1F6"/>
<protein>
    <submittedName>
        <fullName evidence="1">Sulfotransferase family protein</fullName>
    </submittedName>
</protein>
<dbReference type="InterPro" id="IPR027417">
    <property type="entry name" value="P-loop_NTPase"/>
</dbReference>
<dbReference type="Proteomes" id="UP000627292">
    <property type="component" value="Unassembled WGS sequence"/>
</dbReference>
<dbReference type="EMBL" id="BMIB01000003">
    <property type="protein sequence ID" value="GGH72074.1"/>
    <property type="molecule type" value="Genomic_DNA"/>
</dbReference>
<comment type="caution">
    <text evidence="1">The sequence shown here is derived from an EMBL/GenBank/DDBJ whole genome shotgun (WGS) entry which is preliminary data.</text>
</comment>
<accession>A0A917J1F6</accession>
<reference evidence="1" key="2">
    <citation type="submission" date="2020-09" db="EMBL/GenBank/DDBJ databases">
        <authorList>
            <person name="Sun Q."/>
            <person name="Zhou Y."/>
        </authorList>
    </citation>
    <scope>NUCLEOTIDE SEQUENCE</scope>
    <source>
        <strain evidence="1">CGMCC 1.15290</strain>
    </source>
</reference>
<evidence type="ECO:0000313" key="1">
    <source>
        <dbReference type="EMBL" id="GGH72074.1"/>
    </source>
</evidence>
<organism evidence="1 2">
    <name type="scientific">Filimonas zeae</name>
    <dbReference type="NCBI Taxonomy" id="1737353"/>
    <lineage>
        <taxon>Bacteria</taxon>
        <taxon>Pseudomonadati</taxon>
        <taxon>Bacteroidota</taxon>
        <taxon>Chitinophagia</taxon>
        <taxon>Chitinophagales</taxon>
        <taxon>Chitinophagaceae</taxon>
        <taxon>Filimonas</taxon>
    </lineage>
</organism>
<sequence>MHITPDIALSSWLPYKLREQETAHWMYTGTEPYTEPFFDETIHKCRSLPENSKLKRSVSSCDILPEWSLPNTLQPSAIIFHVSRCGSTLLSQLLGIDKRHVVLSEVPFFDELLRAKYAGTGKDLSALLPHAISFYGQKRVGNETRLFIKSDSWHLFFYEQWRALYPGIPFILLYRRPDEVIFSQEKKRGMHAVPGVIEKEVFTLGNLPEDFHLNPNGYMAAVLEQYYTKMKQIHLSDSNAYLINYNEGLATVAEKVYTLTHTSLQQADRQAFQERCVYDAKEPEKNFQGLAPDESKIAPYMEKAFQLYQALELLRVPQ</sequence>
<gene>
    <name evidence="1" type="ORF">GCM10011379_32110</name>
</gene>
<name>A0A917J1F6_9BACT</name>
<reference evidence="1" key="1">
    <citation type="journal article" date="2014" name="Int. J. Syst. Evol. Microbiol.">
        <title>Complete genome sequence of Corynebacterium casei LMG S-19264T (=DSM 44701T), isolated from a smear-ripened cheese.</title>
        <authorList>
            <consortium name="US DOE Joint Genome Institute (JGI-PGF)"/>
            <person name="Walter F."/>
            <person name="Albersmeier A."/>
            <person name="Kalinowski J."/>
            <person name="Ruckert C."/>
        </authorList>
    </citation>
    <scope>NUCLEOTIDE SEQUENCE</scope>
    <source>
        <strain evidence="1">CGMCC 1.15290</strain>
    </source>
</reference>
<dbReference type="SUPFAM" id="SSF52540">
    <property type="entry name" value="P-loop containing nucleoside triphosphate hydrolases"/>
    <property type="match status" value="1"/>
</dbReference>
<dbReference type="RefSeq" id="WP_188954035.1">
    <property type="nucleotide sequence ID" value="NZ_BMIB01000003.1"/>
</dbReference>
<dbReference type="Gene3D" id="3.40.50.300">
    <property type="entry name" value="P-loop containing nucleotide triphosphate hydrolases"/>
    <property type="match status" value="1"/>
</dbReference>
<proteinExistence type="predicted"/>
<keyword evidence="2" id="KW-1185">Reference proteome</keyword>